<dbReference type="STRING" id="230819.A0A5C3L2I9"/>
<organism evidence="4 5">
    <name type="scientific">Coprinopsis marcescibilis</name>
    <name type="common">Agaric fungus</name>
    <name type="synonym">Psathyrella marcescibilis</name>
    <dbReference type="NCBI Taxonomy" id="230819"/>
    <lineage>
        <taxon>Eukaryota</taxon>
        <taxon>Fungi</taxon>
        <taxon>Dikarya</taxon>
        <taxon>Basidiomycota</taxon>
        <taxon>Agaricomycotina</taxon>
        <taxon>Agaricomycetes</taxon>
        <taxon>Agaricomycetidae</taxon>
        <taxon>Agaricales</taxon>
        <taxon>Agaricineae</taxon>
        <taxon>Psathyrellaceae</taxon>
        <taxon>Coprinopsis</taxon>
    </lineage>
</organism>
<evidence type="ECO:0000313" key="5">
    <source>
        <dbReference type="Proteomes" id="UP000307440"/>
    </source>
</evidence>
<reference evidence="4 5" key="1">
    <citation type="journal article" date="2019" name="Nat. Ecol. Evol.">
        <title>Megaphylogeny resolves global patterns of mushroom evolution.</title>
        <authorList>
            <person name="Varga T."/>
            <person name="Krizsan K."/>
            <person name="Foldi C."/>
            <person name="Dima B."/>
            <person name="Sanchez-Garcia M."/>
            <person name="Sanchez-Ramirez S."/>
            <person name="Szollosi G.J."/>
            <person name="Szarkandi J.G."/>
            <person name="Papp V."/>
            <person name="Albert L."/>
            <person name="Andreopoulos W."/>
            <person name="Angelini C."/>
            <person name="Antonin V."/>
            <person name="Barry K.W."/>
            <person name="Bougher N.L."/>
            <person name="Buchanan P."/>
            <person name="Buyck B."/>
            <person name="Bense V."/>
            <person name="Catcheside P."/>
            <person name="Chovatia M."/>
            <person name="Cooper J."/>
            <person name="Damon W."/>
            <person name="Desjardin D."/>
            <person name="Finy P."/>
            <person name="Geml J."/>
            <person name="Haridas S."/>
            <person name="Hughes K."/>
            <person name="Justo A."/>
            <person name="Karasinski D."/>
            <person name="Kautmanova I."/>
            <person name="Kiss B."/>
            <person name="Kocsube S."/>
            <person name="Kotiranta H."/>
            <person name="LaButti K.M."/>
            <person name="Lechner B.E."/>
            <person name="Liimatainen K."/>
            <person name="Lipzen A."/>
            <person name="Lukacs Z."/>
            <person name="Mihaltcheva S."/>
            <person name="Morgado L.N."/>
            <person name="Niskanen T."/>
            <person name="Noordeloos M.E."/>
            <person name="Ohm R.A."/>
            <person name="Ortiz-Santana B."/>
            <person name="Ovrebo C."/>
            <person name="Racz N."/>
            <person name="Riley R."/>
            <person name="Savchenko A."/>
            <person name="Shiryaev A."/>
            <person name="Soop K."/>
            <person name="Spirin V."/>
            <person name="Szebenyi C."/>
            <person name="Tomsovsky M."/>
            <person name="Tulloss R.E."/>
            <person name="Uehling J."/>
            <person name="Grigoriev I.V."/>
            <person name="Vagvolgyi C."/>
            <person name="Papp T."/>
            <person name="Martin F.M."/>
            <person name="Miettinen O."/>
            <person name="Hibbett D.S."/>
            <person name="Nagy L.G."/>
        </authorList>
    </citation>
    <scope>NUCLEOTIDE SEQUENCE [LARGE SCALE GENOMIC DNA]</scope>
    <source>
        <strain evidence="4 5">CBS 121175</strain>
    </source>
</reference>
<feature type="compositionally biased region" description="Acidic residues" evidence="1">
    <location>
        <begin position="250"/>
        <end position="260"/>
    </location>
</feature>
<evidence type="ECO:0000313" key="4">
    <source>
        <dbReference type="EMBL" id="TFK26792.1"/>
    </source>
</evidence>
<dbReference type="Pfam" id="PF14033">
    <property type="entry name" value="DUF4246"/>
    <property type="match status" value="1"/>
</dbReference>
<dbReference type="PANTHER" id="PTHR33119:SF1">
    <property type="entry name" value="FE2OG DIOXYGENASE DOMAIN-CONTAINING PROTEIN"/>
    <property type="match status" value="1"/>
</dbReference>
<dbReference type="AlphaFoldDB" id="A0A5C3L2I9"/>
<protein>
    <submittedName>
        <fullName evidence="4">Uncharacterized protein</fullName>
    </submittedName>
</protein>
<dbReference type="Proteomes" id="UP000307440">
    <property type="component" value="Unassembled WGS sequence"/>
</dbReference>
<feature type="domain" description="DUF4246" evidence="2">
    <location>
        <begin position="49"/>
        <end position="479"/>
    </location>
</feature>
<sequence>MLPLRELSILNFINKVTDKPNWTAKVLDEEILHKWKAETVGDPNVDMTESMFDWCIDELRWKAEQFKSSPAGAISIYNGDIVKSDIAVSQETKERLQKAVKVLEDVPEKQKDWHPGSNGQVLDLVHPSLFPFIFGRSKILDIGAKATTLEDCIRRCGEGEAVPPPTYQEVKTQPWEYRKPRNPWSDNFQWLGKKLRFTTYINNLHPARHTELYGVIEEVLTATIPLWERSLAPWATEFTQWPTRIPYENCEYDPDPENGPETDGPQQLPNEHADDYWQRRGQWYEDTRRVKLPEPGVFKDCDLPTTEKRRYLSLKELYGTQGIQVIVKLANIELTPNNPEYPGGSWHVEGKLNEHICATSIYYYSSQNITSSSLAFRQHISPDDPSEISNAQDHHDWLSEVFGLEQHGPCVQNVGAIETKEGRLVTFPNILQHQVQPFKLLDPTKPGHRKILAFFLVDPSTRIISTANVPCQRLDWWKDATISEGAGLTSGLFELPPELQHQVFEGVDGFPINPDDAMAIRLEFMEERKQYVISHTNDFMKDTISLCEH</sequence>
<dbReference type="OrthoDB" id="415532at2759"/>
<feature type="region of interest" description="Disordered" evidence="1">
    <location>
        <begin position="250"/>
        <end position="272"/>
    </location>
</feature>
<dbReference type="InterPro" id="IPR049207">
    <property type="entry name" value="DUF4246_N"/>
</dbReference>
<dbReference type="Pfam" id="PF21666">
    <property type="entry name" value="DUF4246_N"/>
    <property type="match status" value="1"/>
</dbReference>
<evidence type="ECO:0000256" key="1">
    <source>
        <dbReference type="SAM" id="MobiDB-lite"/>
    </source>
</evidence>
<accession>A0A5C3L2I9</accession>
<dbReference type="EMBL" id="ML210171">
    <property type="protein sequence ID" value="TFK26792.1"/>
    <property type="molecule type" value="Genomic_DNA"/>
</dbReference>
<dbReference type="InterPro" id="IPR049192">
    <property type="entry name" value="DUF4246_C"/>
</dbReference>
<name>A0A5C3L2I9_COPMA</name>
<proteinExistence type="predicted"/>
<feature type="domain" description="DUF4246" evidence="3">
    <location>
        <begin position="1"/>
        <end position="38"/>
    </location>
</feature>
<dbReference type="InterPro" id="IPR025340">
    <property type="entry name" value="DUF4246"/>
</dbReference>
<gene>
    <name evidence="4" type="ORF">FA15DRAFT_679397</name>
</gene>
<evidence type="ECO:0000259" key="3">
    <source>
        <dbReference type="Pfam" id="PF21666"/>
    </source>
</evidence>
<keyword evidence="5" id="KW-1185">Reference proteome</keyword>
<dbReference type="PANTHER" id="PTHR33119">
    <property type="entry name" value="IFI3P"/>
    <property type="match status" value="1"/>
</dbReference>
<evidence type="ECO:0000259" key="2">
    <source>
        <dbReference type="Pfam" id="PF14033"/>
    </source>
</evidence>